<evidence type="ECO:0000313" key="16">
    <source>
        <dbReference type="EMBL" id="SQD92241.1"/>
    </source>
</evidence>
<feature type="domain" description="Membrane insertase YidC/Oxa/ALB C-terminal" evidence="15">
    <location>
        <begin position="290"/>
        <end position="471"/>
    </location>
</feature>
<reference evidence="17" key="1">
    <citation type="submission" date="2018-05" db="EMBL/GenBank/DDBJ databases">
        <authorList>
            <person name="Hao L."/>
        </authorList>
    </citation>
    <scope>NUCLEOTIDE SEQUENCE [LARGE SCALE GENOMIC DNA]</scope>
</reference>
<evidence type="ECO:0000256" key="6">
    <source>
        <dbReference type="ARBA" id="ARBA00022692"/>
    </source>
</evidence>
<protein>
    <recommendedName>
        <fullName evidence="3 13">Membrane protein insertase YidC</fullName>
    </recommendedName>
    <alternativeName>
        <fullName evidence="12 13">Foldase YidC</fullName>
    </alternativeName>
    <alternativeName>
        <fullName evidence="11 13">Membrane integrase YidC</fullName>
    </alternativeName>
    <alternativeName>
        <fullName evidence="13">Membrane protein YidC</fullName>
    </alternativeName>
</protein>
<keyword evidence="8 13" id="KW-1133">Transmembrane helix</keyword>
<organism evidence="16 17">
    <name type="scientific">Candidatus Bipolaricaulis anaerobius</name>
    <dbReference type="NCBI Taxonomy" id="2026885"/>
    <lineage>
        <taxon>Bacteria</taxon>
        <taxon>Candidatus Bipolaricaulota</taxon>
        <taxon>Candidatus Bipolaricaulia</taxon>
        <taxon>Candidatus Bipolaricaulales</taxon>
        <taxon>Candidatus Bipolaricaulaceae</taxon>
        <taxon>Candidatus Bipolaricaulis</taxon>
    </lineage>
</organism>
<keyword evidence="5 13" id="KW-1003">Cell membrane</keyword>
<feature type="transmembrane region" description="Helical" evidence="13">
    <location>
        <begin position="289"/>
        <end position="309"/>
    </location>
</feature>
<accession>A0A2X3KI30</accession>
<gene>
    <name evidence="13" type="primary">yidC</name>
    <name evidence="16" type="ORF">BARAN1_0216</name>
</gene>
<evidence type="ECO:0000256" key="7">
    <source>
        <dbReference type="ARBA" id="ARBA00022927"/>
    </source>
</evidence>
<evidence type="ECO:0000256" key="5">
    <source>
        <dbReference type="ARBA" id="ARBA00022475"/>
    </source>
</evidence>
<feature type="signal peptide" evidence="14">
    <location>
        <begin position="1"/>
        <end position="20"/>
    </location>
</feature>
<dbReference type="HAMAP" id="MF_01810">
    <property type="entry name" value="YidC_type1"/>
    <property type="match status" value="1"/>
</dbReference>
<evidence type="ECO:0000256" key="11">
    <source>
        <dbReference type="ARBA" id="ARBA00033245"/>
    </source>
</evidence>
<dbReference type="NCBIfam" id="TIGR03592">
    <property type="entry name" value="yidC_oxa1_cterm"/>
    <property type="match status" value="1"/>
</dbReference>
<comment type="subcellular location">
    <subcellularLocation>
        <location evidence="1">Cell inner membrane</location>
        <topology evidence="1">Multi-pass membrane protein</topology>
    </subcellularLocation>
    <subcellularLocation>
        <location evidence="13">Cell membrane</location>
        <topology evidence="13">Multi-pass membrane protein</topology>
    </subcellularLocation>
</comment>
<dbReference type="InterPro" id="IPR047196">
    <property type="entry name" value="YidC_ALB_C"/>
</dbReference>
<keyword evidence="9 13" id="KW-0472">Membrane</keyword>
<evidence type="ECO:0000313" key="17">
    <source>
        <dbReference type="Proteomes" id="UP000249818"/>
    </source>
</evidence>
<evidence type="ECO:0000256" key="12">
    <source>
        <dbReference type="ARBA" id="ARBA00033342"/>
    </source>
</evidence>
<comment type="similarity">
    <text evidence="2 13">Belongs to the OXA1/ALB3/YidC family. Type 1 subfamily.</text>
</comment>
<feature type="transmembrane region" description="Helical" evidence="13">
    <location>
        <begin position="258"/>
        <end position="277"/>
    </location>
</feature>
<dbReference type="Proteomes" id="UP000249818">
    <property type="component" value="Chromosome BARAN1"/>
</dbReference>
<dbReference type="GO" id="GO:0051205">
    <property type="term" value="P:protein insertion into membrane"/>
    <property type="evidence" value="ECO:0007669"/>
    <property type="project" value="TreeGrafter"/>
</dbReference>
<dbReference type="GO" id="GO:0032977">
    <property type="term" value="F:membrane insertase activity"/>
    <property type="evidence" value="ECO:0007669"/>
    <property type="project" value="InterPro"/>
</dbReference>
<evidence type="ECO:0000256" key="10">
    <source>
        <dbReference type="ARBA" id="ARBA00023186"/>
    </source>
</evidence>
<feature type="chain" id="PRO_5015976223" description="Membrane protein insertase YidC" evidence="14">
    <location>
        <begin position="21"/>
        <end position="491"/>
    </location>
</feature>
<keyword evidence="14" id="KW-0732">Signal</keyword>
<feature type="transmembrane region" description="Helical" evidence="13">
    <location>
        <begin position="430"/>
        <end position="448"/>
    </location>
</feature>
<keyword evidence="6 13" id="KW-0812">Transmembrane</keyword>
<dbReference type="KEGG" id="bana:BARAN1_0216"/>
<keyword evidence="7 13" id="KW-0653">Protein transport</keyword>
<dbReference type="InterPro" id="IPR028055">
    <property type="entry name" value="YidC/Oxa/ALB_C"/>
</dbReference>
<evidence type="ECO:0000256" key="2">
    <source>
        <dbReference type="ARBA" id="ARBA00010527"/>
    </source>
</evidence>
<dbReference type="PANTHER" id="PTHR12428:SF65">
    <property type="entry name" value="CYTOCHROME C OXIDASE ASSEMBLY PROTEIN COX18, MITOCHONDRIAL"/>
    <property type="match status" value="1"/>
</dbReference>
<evidence type="ECO:0000256" key="1">
    <source>
        <dbReference type="ARBA" id="ARBA00004429"/>
    </source>
</evidence>
<proteinExistence type="inferred from homology"/>
<name>A0A2X3KI30_9BACT</name>
<keyword evidence="4 13" id="KW-0813">Transport</keyword>
<comment type="subunit">
    <text evidence="13">Interacts with the Sec translocase complex via SecD. Specifically interacts with transmembrane segments of nascent integral membrane proteins during membrane integration.</text>
</comment>
<dbReference type="Pfam" id="PF02096">
    <property type="entry name" value="60KD_IMP"/>
    <property type="match status" value="1"/>
</dbReference>
<evidence type="ECO:0000256" key="14">
    <source>
        <dbReference type="SAM" id="SignalP"/>
    </source>
</evidence>
<dbReference type="InterPro" id="IPR001708">
    <property type="entry name" value="YidC/ALB3/OXA1/COX18"/>
</dbReference>
<dbReference type="GO" id="GO:0005886">
    <property type="term" value="C:plasma membrane"/>
    <property type="evidence" value="ECO:0007669"/>
    <property type="project" value="UniProtKB-SubCell"/>
</dbReference>
<sequence length="491" mass="54918">MRVCILVLSILATIACPVFAASEPVEIRRSVEEGTEIVQVTTSLLRYTFSAAGGTMKSAFVHFASYGSTPLDAVPGWGSGAQPTLAYGVSLPFEVWLGEEDADLRAYTIETTQPTPEEAVVRIAYEGEGLRAEKAFRVGWDDLYTMDVDLHIRAPGEKIRVIVGHRPTGSGVPDLVFLYDGKTSNAPLAPGSYAQFQGLGLVGKDRVYFLRLAEGDAVPFFAVNESGHPVFGVEGTGEILLRGTLYTGRNRYVLLEKAGLAAVAPVGFFSQFLVWVMKFFEWLYHLTGNYGWAILLFTLITRIIIYPLMRNQYRSMAKMQRLAPKLQKLQEKYKDDRQTLQQQMMELYRQEKVNPLGGCLPLLLQFPILILLWQAIMYSAEQIHLSPAFLWLSDLSQPDPYYIMIVLATGAQLVQQWLTQRRMPEQPKGGAQMVGWVLPIVMALLFLSFPAGLWLYWFASTLLQIGQQMIFDLEMARETARTAKPDAPPAP</sequence>
<evidence type="ECO:0000256" key="8">
    <source>
        <dbReference type="ARBA" id="ARBA00022989"/>
    </source>
</evidence>
<feature type="transmembrane region" description="Helical" evidence="13">
    <location>
        <begin position="359"/>
        <end position="380"/>
    </location>
</feature>
<keyword evidence="17" id="KW-1185">Reference proteome</keyword>
<dbReference type="AlphaFoldDB" id="A0A2X3KI30"/>
<dbReference type="InterPro" id="IPR019998">
    <property type="entry name" value="Membr_insert_YidC"/>
</dbReference>
<dbReference type="PROSITE" id="PS51257">
    <property type="entry name" value="PROKAR_LIPOPROTEIN"/>
    <property type="match status" value="1"/>
</dbReference>
<keyword evidence="10 13" id="KW-0143">Chaperone</keyword>
<dbReference type="EMBL" id="LS483254">
    <property type="protein sequence ID" value="SQD92241.1"/>
    <property type="molecule type" value="Genomic_DNA"/>
</dbReference>
<evidence type="ECO:0000256" key="13">
    <source>
        <dbReference type="HAMAP-Rule" id="MF_01810"/>
    </source>
</evidence>
<evidence type="ECO:0000256" key="3">
    <source>
        <dbReference type="ARBA" id="ARBA00015325"/>
    </source>
</evidence>
<evidence type="ECO:0000256" key="4">
    <source>
        <dbReference type="ARBA" id="ARBA00022448"/>
    </source>
</evidence>
<comment type="function">
    <text evidence="13">Required for the insertion and/or proper folding and/or complex formation of integral membrane proteins into the membrane. Involved in integration of membrane proteins that insert both dependently and independently of the Sec translocase complex, as well as at least some lipoproteins. Aids folding of multispanning membrane proteins.</text>
</comment>
<evidence type="ECO:0000256" key="9">
    <source>
        <dbReference type="ARBA" id="ARBA00023136"/>
    </source>
</evidence>
<dbReference type="CDD" id="cd20070">
    <property type="entry name" value="5TM_YidC_Alb3"/>
    <property type="match status" value="1"/>
</dbReference>
<dbReference type="PANTHER" id="PTHR12428">
    <property type="entry name" value="OXA1"/>
    <property type="match status" value="1"/>
</dbReference>
<evidence type="ECO:0000259" key="15">
    <source>
        <dbReference type="Pfam" id="PF02096"/>
    </source>
</evidence>
<dbReference type="GO" id="GO:0015031">
    <property type="term" value="P:protein transport"/>
    <property type="evidence" value="ECO:0007669"/>
    <property type="project" value="UniProtKB-KW"/>
</dbReference>